<comment type="caution">
    <text evidence="4">The sequence shown here is derived from an EMBL/GenBank/DDBJ whole genome shotgun (WGS) entry which is preliminary data.</text>
</comment>
<feature type="repeat" description="TPR" evidence="1">
    <location>
        <begin position="445"/>
        <end position="478"/>
    </location>
</feature>
<keyword evidence="5" id="KW-1185">Reference proteome</keyword>
<sequence>MPKSANRRKPPSDRSQRTRRGNHGIRKPSLKRDKWDCLKETVYKLYIEEDKSFEEVARILSGQNSFEITVSMLKDRTRKWGYTKYFARDQLECAAQEARRCYDNGLNPPVDMRIDGKPVPWDKVKRHFGNDERYTCPWLRDEPEWTIAIGRHALKASALDEHTLIILNEVKYYWPCIFTRGENLALSLQKRKAACVEYDSNDVLCKFLCGMSMLERGRPERGWIEISSAYDAVKGVLRLEQPGLLRDLLVLFSTRTGSIENHDPLFLQMTRYFAATARTVLEPRHPLTRILGCLEEMEKQPENNPNLVAELALQAMVDLVDRQDRQVKIDRWHIYCLENRYLYQVQRRLGRAEATQLLEKRHVSLLHSPAERNVQKVMLMQSLAKMYQKEALEHTENPNCKTKSQLQEEAERKQECQAKAEKLLLQIVEVGELYPSDNRRKGICLAAAEDLGKLYLNSKNFKKSQKYYCRAIRLAEEKFGSKHVYISLLLGQLNDLWRRMEEVDLHPVAMGENNSIEIATSESTDALNVEISNSQNKGKGKAIDYGNLAAVVESAGILLPDNDHCIDSIGYDNDMELDTVLVDAEAGEGDEG</sequence>
<reference evidence="4 5" key="1">
    <citation type="submission" date="2023-08" db="EMBL/GenBank/DDBJ databases">
        <title>Black Yeasts Isolated from many extreme environments.</title>
        <authorList>
            <person name="Coleine C."/>
            <person name="Stajich J.E."/>
            <person name="Selbmann L."/>
        </authorList>
    </citation>
    <scope>NUCLEOTIDE SEQUENCE [LARGE SCALE GENOMIC DNA]</scope>
    <source>
        <strain evidence="4 5">CCFEE 6328</strain>
    </source>
</reference>
<feature type="domain" description="Clr5" evidence="3">
    <location>
        <begin position="32"/>
        <end position="84"/>
    </location>
</feature>
<dbReference type="Pfam" id="PF14420">
    <property type="entry name" value="Clr5"/>
    <property type="match status" value="1"/>
</dbReference>
<evidence type="ECO:0000313" key="5">
    <source>
        <dbReference type="Proteomes" id="UP001345691"/>
    </source>
</evidence>
<accession>A0ABR0JCF9</accession>
<dbReference type="InterPro" id="IPR025676">
    <property type="entry name" value="Clr5_dom"/>
</dbReference>
<dbReference type="Proteomes" id="UP001345691">
    <property type="component" value="Unassembled WGS sequence"/>
</dbReference>
<proteinExistence type="predicted"/>
<feature type="region of interest" description="Disordered" evidence="2">
    <location>
        <begin position="1"/>
        <end position="28"/>
    </location>
</feature>
<gene>
    <name evidence="4" type="ORF">LTR69_005716</name>
</gene>
<dbReference type="EMBL" id="JAVRRF010000011">
    <property type="protein sequence ID" value="KAK5060399.1"/>
    <property type="molecule type" value="Genomic_DNA"/>
</dbReference>
<organism evidence="4 5">
    <name type="scientific">Exophiala sideris</name>
    <dbReference type="NCBI Taxonomy" id="1016849"/>
    <lineage>
        <taxon>Eukaryota</taxon>
        <taxon>Fungi</taxon>
        <taxon>Dikarya</taxon>
        <taxon>Ascomycota</taxon>
        <taxon>Pezizomycotina</taxon>
        <taxon>Eurotiomycetes</taxon>
        <taxon>Chaetothyriomycetidae</taxon>
        <taxon>Chaetothyriales</taxon>
        <taxon>Herpotrichiellaceae</taxon>
        <taxon>Exophiala</taxon>
    </lineage>
</organism>
<evidence type="ECO:0000256" key="2">
    <source>
        <dbReference type="SAM" id="MobiDB-lite"/>
    </source>
</evidence>
<protein>
    <recommendedName>
        <fullName evidence="3">Clr5 domain-containing protein</fullName>
    </recommendedName>
</protein>
<dbReference type="PANTHER" id="PTHR38788">
    <property type="entry name" value="CLR5 DOMAIN-CONTAINING PROTEIN"/>
    <property type="match status" value="1"/>
</dbReference>
<name>A0ABR0JCF9_9EURO</name>
<keyword evidence="1" id="KW-0802">TPR repeat</keyword>
<dbReference type="PROSITE" id="PS50005">
    <property type="entry name" value="TPR"/>
    <property type="match status" value="1"/>
</dbReference>
<dbReference type="PANTHER" id="PTHR38788:SF3">
    <property type="entry name" value="CLR5 DOMAIN-CONTAINING PROTEIN"/>
    <property type="match status" value="1"/>
</dbReference>
<dbReference type="InterPro" id="IPR019734">
    <property type="entry name" value="TPR_rpt"/>
</dbReference>
<evidence type="ECO:0000256" key="1">
    <source>
        <dbReference type="PROSITE-ProRule" id="PRU00339"/>
    </source>
</evidence>
<evidence type="ECO:0000313" key="4">
    <source>
        <dbReference type="EMBL" id="KAK5060399.1"/>
    </source>
</evidence>
<evidence type="ECO:0000259" key="3">
    <source>
        <dbReference type="Pfam" id="PF14420"/>
    </source>
</evidence>
<feature type="compositionally biased region" description="Basic residues" evidence="2">
    <location>
        <begin position="17"/>
        <end position="28"/>
    </location>
</feature>